<keyword evidence="2" id="KW-1185">Reference proteome</keyword>
<name>A0AAD9I3M4_9PEZI</name>
<evidence type="ECO:0000313" key="2">
    <source>
        <dbReference type="Proteomes" id="UP001217918"/>
    </source>
</evidence>
<evidence type="ECO:0000313" key="1">
    <source>
        <dbReference type="EMBL" id="KAK2070333.1"/>
    </source>
</evidence>
<dbReference type="Proteomes" id="UP001217918">
    <property type="component" value="Unassembled WGS sequence"/>
</dbReference>
<reference evidence="1" key="1">
    <citation type="journal article" date="2023" name="Mol. Plant Microbe Interact.">
        <title>Elucidating the Obligate Nature and Biological Capacity of an Invasive Fungal Corn Pathogen.</title>
        <authorList>
            <person name="MacCready J.S."/>
            <person name="Roggenkamp E.M."/>
            <person name="Gdanetz K."/>
            <person name="Chilvers M.I."/>
        </authorList>
    </citation>
    <scope>NUCLEOTIDE SEQUENCE</scope>
    <source>
        <strain evidence="1">PM02</strain>
    </source>
</reference>
<organism evidence="1 2">
    <name type="scientific">Phyllachora maydis</name>
    <dbReference type="NCBI Taxonomy" id="1825666"/>
    <lineage>
        <taxon>Eukaryota</taxon>
        <taxon>Fungi</taxon>
        <taxon>Dikarya</taxon>
        <taxon>Ascomycota</taxon>
        <taxon>Pezizomycotina</taxon>
        <taxon>Sordariomycetes</taxon>
        <taxon>Sordariomycetidae</taxon>
        <taxon>Phyllachorales</taxon>
        <taxon>Phyllachoraceae</taxon>
        <taxon>Phyllachora</taxon>
    </lineage>
</organism>
<gene>
    <name evidence="1" type="ORF">P8C59_004834</name>
</gene>
<dbReference type="AlphaFoldDB" id="A0AAD9I3M4"/>
<protein>
    <submittedName>
        <fullName evidence="1">Uncharacterized protein</fullName>
    </submittedName>
</protein>
<sequence>MAGCQTVHRHNSGYFASGAGHWPAACACLCLCVLTWTGRDHDLSTLLFNLDVYCRRLTWPLAPGTTTSIRGFPSDPTVGFCPETLDGRATC</sequence>
<accession>A0AAD9I3M4</accession>
<dbReference type="EMBL" id="JAQQPM010000003">
    <property type="protein sequence ID" value="KAK2070333.1"/>
    <property type="molecule type" value="Genomic_DNA"/>
</dbReference>
<proteinExistence type="predicted"/>
<comment type="caution">
    <text evidence="1">The sequence shown here is derived from an EMBL/GenBank/DDBJ whole genome shotgun (WGS) entry which is preliminary data.</text>
</comment>